<comment type="similarity">
    <text evidence="1">Belongs to the GMC oxidoreductase family.</text>
</comment>
<feature type="domain" description="Glucose-methanol-choline oxidoreductase N-terminal" evidence="5">
    <location>
        <begin position="320"/>
        <end position="334"/>
    </location>
</feature>
<proteinExistence type="inferred from homology"/>
<dbReference type="Proteomes" id="UP001154078">
    <property type="component" value="Chromosome 5"/>
</dbReference>
<feature type="signal peptide" evidence="4">
    <location>
        <begin position="1"/>
        <end position="19"/>
    </location>
</feature>
<gene>
    <name evidence="6" type="ORF">MELIAE_LOCUS8552</name>
</gene>
<name>A0A9P0FIB0_BRAAE</name>
<dbReference type="PANTHER" id="PTHR11552:SF158">
    <property type="entry name" value="GH23626P-RELATED"/>
    <property type="match status" value="1"/>
</dbReference>
<keyword evidence="3" id="KW-0285">Flavoprotein</keyword>
<organism evidence="6 7">
    <name type="scientific">Brassicogethes aeneus</name>
    <name type="common">Rape pollen beetle</name>
    <name type="synonym">Meligethes aeneus</name>
    <dbReference type="NCBI Taxonomy" id="1431903"/>
    <lineage>
        <taxon>Eukaryota</taxon>
        <taxon>Metazoa</taxon>
        <taxon>Ecdysozoa</taxon>
        <taxon>Arthropoda</taxon>
        <taxon>Hexapoda</taxon>
        <taxon>Insecta</taxon>
        <taxon>Pterygota</taxon>
        <taxon>Neoptera</taxon>
        <taxon>Endopterygota</taxon>
        <taxon>Coleoptera</taxon>
        <taxon>Polyphaga</taxon>
        <taxon>Cucujiformia</taxon>
        <taxon>Nitidulidae</taxon>
        <taxon>Meligethinae</taxon>
        <taxon>Brassicogethes</taxon>
    </lineage>
</organism>
<protein>
    <recommendedName>
        <fullName evidence="5">Glucose-methanol-choline oxidoreductase N-terminal domain-containing protein</fullName>
    </recommendedName>
</protein>
<dbReference type="Gene3D" id="3.50.50.60">
    <property type="entry name" value="FAD/NAD(P)-binding domain"/>
    <property type="match status" value="1"/>
</dbReference>
<dbReference type="PROSITE" id="PS00624">
    <property type="entry name" value="GMC_OXRED_2"/>
    <property type="match status" value="1"/>
</dbReference>
<dbReference type="GO" id="GO:0016614">
    <property type="term" value="F:oxidoreductase activity, acting on CH-OH group of donors"/>
    <property type="evidence" value="ECO:0007669"/>
    <property type="project" value="InterPro"/>
</dbReference>
<keyword evidence="3" id="KW-0274">FAD</keyword>
<dbReference type="PIRSF" id="PIRSF000137">
    <property type="entry name" value="Alcohol_oxidase"/>
    <property type="match status" value="1"/>
</dbReference>
<feature type="active site" description="Proton donor" evidence="2">
    <location>
        <position position="548"/>
    </location>
</feature>
<accession>A0A9P0FIB0</accession>
<dbReference type="Pfam" id="PF05199">
    <property type="entry name" value="GMC_oxred_C"/>
    <property type="match status" value="1"/>
</dbReference>
<dbReference type="SUPFAM" id="SSF51905">
    <property type="entry name" value="FAD/NAD(P)-binding domain"/>
    <property type="match status" value="1"/>
</dbReference>
<sequence>MLKLLCTLVLLVILVAVHCQNHKDFVEEYEDRISEAIKDANTYKLDTDAHRYKPKSNEIRDFGEFDYIVIGAGTAGSVVASRLSEIPSKRVLLLEAGKASSTVTEVPQLAGQAAFSDYNWGFYSTPQKQACQGYKDNRCVFARGRGAGGSSLINYSGYSRFSVYDMQRLSELSGYEWTVDYYKKSENFTQTNGDAVIEQAAHGTTGPWHVENSQTNNVRSDAFRDANEECGQHLRDYNTVFHEVSVGVVQLNKKNGKRADTFTDFVMPVKDRSNLNVSLESYVVRVEIGAETKSADGVLFTKNNILYRAKATSEIIVSGGAVNSPQILQLSGLGRPALLNKFNIPVVQDLAVGENLRDHVAFLITMSHNVTDEGVDLKSAVEEFLDNKGVLTAAGVDWVAFYDSTRGEYPDMELVMMPNLPTPVPEMGAKLFNFTKEAMADVIASTPPKFFRFLAFLLDTESVGSVSLQSDSPFDYPLINNNILSETEDLEKLYTLINIVRNLTRTEGFKRIDAKLVTPKLSACKGSEFDSKDYWFCLFRQFGLPGYHAIGSCALGKDPKEGAVVDPQFKVHGVEKLRVADCSVLPFPIRAHTAATCAMVGEMVSDFIKNEC</sequence>
<evidence type="ECO:0000313" key="6">
    <source>
        <dbReference type="EMBL" id="CAH0557967.1"/>
    </source>
</evidence>
<dbReference type="SUPFAM" id="SSF54373">
    <property type="entry name" value="FAD-linked reductases, C-terminal domain"/>
    <property type="match status" value="1"/>
</dbReference>
<dbReference type="PANTHER" id="PTHR11552">
    <property type="entry name" value="GLUCOSE-METHANOL-CHOLINE GMC OXIDOREDUCTASE"/>
    <property type="match status" value="1"/>
</dbReference>
<evidence type="ECO:0000256" key="2">
    <source>
        <dbReference type="PIRSR" id="PIRSR000137-1"/>
    </source>
</evidence>
<evidence type="ECO:0000256" key="1">
    <source>
        <dbReference type="ARBA" id="ARBA00010790"/>
    </source>
</evidence>
<keyword evidence="7" id="KW-1185">Reference proteome</keyword>
<reference evidence="6" key="1">
    <citation type="submission" date="2021-12" db="EMBL/GenBank/DDBJ databases">
        <authorList>
            <person name="King R."/>
        </authorList>
    </citation>
    <scope>NUCLEOTIDE SEQUENCE</scope>
</reference>
<keyword evidence="4" id="KW-0732">Signal</keyword>
<dbReference type="InterPro" id="IPR012132">
    <property type="entry name" value="GMC_OxRdtase"/>
</dbReference>
<dbReference type="AlphaFoldDB" id="A0A9P0FIB0"/>
<dbReference type="Gene3D" id="3.30.560.10">
    <property type="entry name" value="Glucose Oxidase, domain 3"/>
    <property type="match status" value="1"/>
</dbReference>
<evidence type="ECO:0000256" key="4">
    <source>
        <dbReference type="SAM" id="SignalP"/>
    </source>
</evidence>
<dbReference type="InterPro" id="IPR036188">
    <property type="entry name" value="FAD/NAD-bd_sf"/>
</dbReference>
<comment type="cofactor">
    <cofactor evidence="3">
        <name>FAD</name>
        <dbReference type="ChEBI" id="CHEBI:57692"/>
    </cofactor>
</comment>
<dbReference type="InterPro" id="IPR007867">
    <property type="entry name" value="GMC_OxRtase_C"/>
</dbReference>
<dbReference type="InterPro" id="IPR000172">
    <property type="entry name" value="GMC_OxRdtase_N"/>
</dbReference>
<feature type="active site" description="Proton acceptor" evidence="2">
    <location>
        <position position="592"/>
    </location>
</feature>
<evidence type="ECO:0000259" key="5">
    <source>
        <dbReference type="PROSITE" id="PS00624"/>
    </source>
</evidence>
<evidence type="ECO:0000313" key="7">
    <source>
        <dbReference type="Proteomes" id="UP001154078"/>
    </source>
</evidence>
<dbReference type="OrthoDB" id="269227at2759"/>
<dbReference type="GO" id="GO:0050660">
    <property type="term" value="F:flavin adenine dinucleotide binding"/>
    <property type="evidence" value="ECO:0007669"/>
    <property type="project" value="InterPro"/>
</dbReference>
<feature type="chain" id="PRO_5040511451" description="Glucose-methanol-choline oxidoreductase N-terminal domain-containing protein" evidence="4">
    <location>
        <begin position="20"/>
        <end position="612"/>
    </location>
</feature>
<dbReference type="EMBL" id="OV121136">
    <property type="protein sequence ID" value="CAH0557967.1"/>
    <property type="molecule type" value="Genomic_DNA"/>
</dbReference>
<dbReference type="Pfam" id="PF00732">
    <property type="entry name" value="GMC_oxred_N"/>
    <property type="match status" value="1"/>
</dbReference>
<feature type="binding site" evidence="3">
    <location>
        <position position="283"/>
    </location>
    <ligand>
        <name>FAD</name>
        <dbReference type="ChEBI" id="CHEBI:57692"/>
    </ligand>
</feature>
<evidence type="ECO:0000256" key="3">
    <source>
        <dbReference type="PIRSR" id="PIRSR000137-2"/>
    </source>
</evidence>